<dbReference type="HAMAP" id="MF_00271">
    <property type="entry name" value="ATP_synth_D_arch"/>
    <property type="match status" value="1"/>
</dbReference>
<name>A0A316V2D6_9BASI</name>
<dbReference type="InterPro" id="IPR002699">
    <property type="entry name" value="V_ATPase_D"/>
</dbReference>
<dbReference type="GeneID" id="37025064"/>
<sequence length="234" mass="26106">MSANSNREAVFPTRMTLNNTKGRLKGAQTGHSLLKRKADALTKRFRTITAKIDEAKRKMGRVMQLAAFSLAEVNYAVGDIGFMVTESVEKASFKVQARQENVSGVFLPAFEAVPNAEGSKEFQLTGLSRGGQQVSKARETYRKALETLVELASLQTAFVILDEVIRMTNRRVNAIEHVIIPRLENTISYITSELDEADREEFFRLKKVQAKKKREEGGSKGDMLSGGKDEDVIF</sequence>
<proteinExistence type="inferred from homology"/>
<keyword evidence="3" id="KW-0406">Ion transport</keyword>
<dbReference type="NCBIfam" id="TIGR00309">
    <property type="entry name" value="V_ATPase_subD"/>
    <property type="match status" value="1"/>
</dbReference>
<feature type="region of interest" description="Disordered" evidence="4">
    <location>
        <begin position="211"/>
        <end position="234"/>
    </location>
</feature>
<dbReference type="EMBL" id="KZ819662">
    <property type="protein sequence ID" value="PWN30343.1"/>
    <property type="molecule type" value="Genomic_DNA"/>
</dbReference>
<keyword evidence="2" id="KW-0813">Transport</keyword>
<dbReference type="Proteomes" id="UP000245884">
    <property type="component" value="Unassembled WGS sequence"/>
</dbReference>
<evidence type="ECO:0000256" key="3">
    <source>
        <dbReference type="ARBA" id="ARBA00023065"/>
    </source>
</evidence>
<evidence type="ECO:0000256" key="4">
    <source>
        <dbReference type="SAM" id="MobiDB-lite"/>
    </source>
</evidence>
<reference evidence="5 6" key="1">
    <citation type="journal article" date="2018" name="Mol. Biol. Evol.">
        <title>Broad Genomic Sampling Reveals a Smut Pathogenic Ancestry of the Fungal Clade Ustilaginomycotina.</title>
        <authorList>
            <person name="Kijpornyongpan T."/>
            <person name="Mondo S.J."/>
            <person name="Barry K."/>
            <person name="Sandor L."/>
            <person name="Lee J."/>
            <person name="Lipzen A."/>
            <person name="Pangilinan J."/>
            <person name="LaButti K."/>
            <person name="Hainaut M."/>
            <person name="Henrissat B."/>
            <person name="Grigoriev I.V."/>
            <person name="Spatafora J.W."/>
            <person name="Aime M.C."/>
        </authorList>
    </citation>
    <scope>NUCLEOTIDE SEQUENCE [LARGE SCALE GENOMIC DNA]</scope>
    <source>
        <strain evidence="5 6">MCA 5214</strain>
    </source>
</reference>
<evidence type="ECO:0000313" key="6">
    <source>
        <dbReference type="Proteomes" id="UP000245884"/>
    </source>
</evidence>
<keyword evidence="6" id="KW-1185">Reference proteome</keyword>
<dbReference type="AlphaFoldDB" id="A0A316V2D6"/>
<comment type="similarity">
    <text evidence="1">Belongs to the V-ATPase D subunit family.</text>
</comment>
<organism evidence="5 6">
    <name type="scientific">Jaminaea rosea</name>
    <dbReference type="NCBI Taxonomy" id="1569628"/>
    <lineage>
        <taxon>Eukaryota</taxon>
        <taxon>Fungi</taxon>
        <taxon>Dikarya</taxon>
        <taxon>Basidiomycota</taxon>
        <taxon>Ustilaginomycotina</taxon>
        <taxon>Exobasidiomycetes</taxon>
        <taxon>Microstromatales</taxon>
        <taxon>Microstromatales incertae sedis</taxon>
        <taxon>Jaminaea</taxon>
    </lineage>
</organism>
<evidence type="ECO:0000313" key="5">
    <source>
        <dbReference type="EMBL" id="PWN30343.1"/>
    </source>
</evidence>
<dbReference type="STRING" id="1569628.A0A316V2D6"/>
<evidence type="ECO:0000256" key="2">
    <source>
        <dbReference type="ARBA" id="ARBA00022448"/>
    </source>
</evidence>
<dbReference type="RefSeq" id="XP_025364955.1">
    <property type="nucleotide sequence ID" value="XM_025503241.1"/>
</dbReference>
<dbReference type="PANTHER" id="PTHR11671">
    <property type="entry name" value="V-TYPE ATP SYNTHASE SUBUNIT D"/>
    <property type="match status" value="1"/>
</dbReference>
<dbReference type="OrthoDB" id="7676488at2759"/>
<gene>
    <name evidence="5" type="ORF">BDZ90DRAFT_11391</name>
</gene>
<dbReference type="Pfam" id="PF01813">
    <property type="entry name" value="ATP-synt_D"/>
    <property type="match status" value="1"/>
</dbReference>
<evidence type="ECO:0000256" key="1">
    <source>
        <dbReference type="ARBA" id="ARBA00005850"/>
    </source>
</evidence>
<protein>
    <submittedName>
        <fullName evidence="5">ATPase, V1/A1 complex, subunit D</fullName>
    </submittedName>
</protein>
<dbReference type="Gene3D" id="1.10.287.3240">
    <property type="match status" value="1"/>
</dbReference>
<dbReference type="GO" id="GO:0046961">
    <property type="term" value="F:proton-transporting ATPase activity, rotational mechanism"/>
    <property type="evidence" value="ECO:0007669"/>
    <property type="project" value="InterPro"/>
</dbReference>
<accession>A0A316V2D6</accession>